<gene>
    <name evidence="2" type="ORF">Rhe02_04070</name>
</gene>
<dbReference type="Proteomes" id="UP000612899">
    <property type="component" value="Unassembled WGS sequence"/>
</dbReference>
<organism evidence="2 3">
    <name type="scientific">Rhizocola hellebori</name>
    <dbReference type="NCBI Taxonomy" id="1392758"/>
    <lineage>
        <taxon>Bacteria</taxon>
        <taxon>Bacillati</taxon>
        <taxon>Actinomycetota</taxon>
        <taxon>Actinomycetes</taxon>
        <taxon>Micromonosporales</taxon>
        <taxon>Micromonosporaceae</taxon>
        <taxon>Rhizocola</taxon>
    </lineage>
</organism>
<comment type="caution">
    <text evidence="2">The sequence shown here is derived from an EMBL/GenBank/DDBJ whole genome shotgun (WGS) entry which is preliminary data.</text>
</comment>
<reference evidence="2" key="1">
    <citation type="submission" date="2021-01" db="EMBL/GenBank/DDBJ databases">
        <title>Whole genome shotgun sequence of Rhizocola hellebori NBRC 109834.</title>
        <authorList>
            <person name="Komaki H."/>
            <person name="Tamura T."/>
        </authorList>
    </citation>
    <scope>NUCLEOTIDE SEQUENCE</scope>
    <source>
        <strain evidence="2">NBRC 109834</strain>
    </source>
</reference>
<evidence type="ECO:0000256" key="1">
    <source>
        <dbReference type="SAM" id="MobiDB-lite"/>
    </source>
</evidence>
<evidence type="ECO:0000313" key="3">
    <source>
        <dbReference type="Proteomes" id="UP000612899"/>
    </source>
</evidence>
<dbReference type="AlphaFoldDB" id="A0A8J3Q228"/>
<proteinExistence type="predicted"/>
<protein>
    <submittedName>
        <fullName evidence="2">Uncharacterized protein</fullName>
    </submittedName>
</protein>
<dbReference type="EMBL" id="BONY01000002">
    <property type="protein sequence ID" value="GIH02340.1"/>
    <property type="molecule type" value="Genomic_DNA"/>
</dbReference>
<feature type="region of interest" description="Disordered" evidence="1">
    <location>
        <begin position="23"/>
        <end position="80"/>
    </location>
</feature>
<sequence length="80" mass="8354">MECATSHAFLCAGPCVVARRNSRAATPPPCMVTPGGSAADPQPLDHPQAPERGGRRGSAAVSESRRRQEVYGTYISASLS</sequence>
<accession>A0A8J3Q228</accession>
<keyword evidence="3" id="KW-1185">Reference proteome</keyword>
<evidence type="ECO:0000313" key="2">
    <source>
        <dbReference type="EMBL" id="GIH02340.1"/>
    </source>
</evidence>
<name>A0A8J3Q228_9ACTN</name>